<evidence type="ECO:0000313" key="2">
    <source>
        <dbReference type="Proteomes" id="UP000320160"/>
    </source>
</evidence>
<dbReference type="AlphaFoldDB" id="A0A553WC99"/>
<accession>A0A553WC99</accession>
<dbReference type="EMBL" id="VKKU01000002">
    <property type="protein sequence ID" value="TSB02318.1"/>
    <property type="molecule type" value="Genomic_DNA"/>
</dbReference>
<dbReference type="OrthoDB" id="8477976at2"/>
<dbReference type="SUPFAM" id="SSF53955">
    <property type="entry name" value="Lysozyme-like"/>
    <property type="match status" value="1"/>
</dbReference>
<sequence length="260" mass="27910">MTRPINDTGSPHRVTAAIARASARTGVDFDYLMDQARIESGMRPDARAATSSATGLYQFTKQTWLGTVKEHGASHGMGWAANAISRNSDGTFFVSDPSTRAAILDLRSDPDAAAAMAAEFAADNGAYLQERIGASPEPVDLYLAHFLGAEGAAKFLDAYRADPTQSAAPLFSEAARANRPIFFRDDGGARSLAEIRQNFAAKLGNTQSQFPALNRQSSHMASSSNTGRTPLEMATMLPMPKKLDLNFARDAYRRLSGISS</sequence>
<dbReference type="Gene3D" id="1.10.530.10">
    <property type="match status" value="1"/>
</dbReference>
<keyword evidence="2" id="KW-1185">Reference proteome</keyword>
<comment type="caution">
    <text evidence="1">The sequence shown here is derived from an EMBL/GenBank/DDBJ whole genome shotgun (WGS) entry which is preliminary data.</text>
</comment>
<gene>
    <name evidence="1" type="ORF">FOM92_14570</name>
</gene>
<evidence type="ECO:0000313" key="1">
    <source>
        <dbReference type="EMBL" id="TSB02318.1"/>
    </source>
</evidence>
<organism evidence="1 2">
    <name type="scientific">Sphingorhabdus contaminans</name>
    <dbReference type="NCBI Taxonomy" id="1343899"/>
    <lineage>
        <taxon>Bacteria</taxon>
        <taxon>Pseudomonadati</taxon>
        <taxon>Pseudomonadota</taxon>
        <taxon>Alphaproteobacteria</taxon>
        <taxon>Sphingomonadales</taxon>
        <taxon>Sphingomonadaceae</taxon>
        <taxon>Sphingorhabdus</taxon>
    </lineage>
</organism>
<proteinExistence type="predicted"/>
<protein>
    <submittedName>
        <fullName evidence="1">Lytic transglycosylase domain-containing protein</fullName>
    </submittedName>
</protein>
<dbReference type="RefSeq" id="WP_143777536.1">
    <property type="nucleotide sequence ID" value="NZ_VKKU01000002.1"/>
</dbReference>
<name>A0A553WC99_9SPHN</name>
<dbReference type="Proteomes" id="UP000320160">
    <property type="component" value="Unassembled WGS sequence"/>
</dbReference>
<dbReference type="InterPro" id="IPR023346">
    <property type="entry name" value="Lysozyme-like_dom_sf"/>
</dbReference>
<reference evidence="1 2" key="1">
    <citation type="submission" date="2019-07" db="EMBL/GenBank/DDBJ databases">
        <authorList>
            <person name="Park M."/>
        </authorList>
    </citation>
    <scope>NUCLEOTIDE SEQUENCE [LARGE SCALE GENOMIC DNA]</scope>
    <source>
        <strain evidence="1 2">KCTC32445</strain>
    </source>
</reference>